<evidence type="ECO:0000313" key="9">
    <source>
        <dbReference type="Proteomes" id="UP000242188"/>
    </source>
</evidence>
<evidence type="ECO:0000256" key="4">
    <source>
        <dbReference type="ARBA" id="ARBA00023098"/>
    </source>
</evidence>
<proteinExistence type="predicted"/>
<keyword evidence="3" id="KW-0560">Oxidoreductase</keyword>
<dbReference type="CDD" id="cd00113">
    <property type="entry name" value="PLAT"/>
    <property type="match status" value="1"/>
</dbReference>
<keyword evidence="2" id="KW-0223">Dioxygenase</keyword>
<dbReference type="PROSITE" id="PS00081">
    <property type="entry name" value="LIPOXYGENASE_2"/>
    <property type="match status" value="1"/>
</dbReference>
<dbReference type="SMART" id="SM00308">
    <property type="entry name" value="LH2"/>
    <property type="match status" value="1"/>
</dbReference>
<dbReference type="GO" id="GO:0016702">
    <property type="term" value="F:oxidoreductase activity, acting on single donors with incorporation of molecular oxygen, incorporation of two atoms of oxygen"/>
    <property type="evidence" value="ECO:0007669"/>
    <property type="project" value="InterPro"/>
</dbReference>
<keyword evidence="9" id="KW-1185">Reference proteome</keyword>
<dbReference type="InterPro" id="IPR013819">
    <property type="entry name" value="LipOase_C"/>
</dbReference>
<dbReference type="Pfam" id="PF01477">
    <property type="entry name" value="PLAT"/>
    <property type="match status" value="1"/>
</dbReference>
<comment type="caution">
    <text evidence="8">The sequence shown here is derived from an EMBL/GenBank/DDBJ whole genome shotgun (WGS) entry which is preliminary data.</text>
</comment>
<sequence>MGNCIGTKEATDYYVYVRTGDRKGAGTDANVTIILYDQNGGKSKEYPLDNWFRNDFESGCTDTFSIKNLKQFDSVSKVEFWRDSSGLGAAWYVDRVMLENKSNKRMFVFPVYRWIKPGYHYVIKHLDTSLPQFDDDKDQRTMELADKQELYAIGFKGRGMPAQVKQIPDDEQFSFDYKWNIATRKIKMIAQSKIISLVSGTWESLAHLKNVYTSEILKEPTSATRWSNDIYFGLQRTANMNHSVIKLCSKIPENLAATEDMLKPFLEGWSLKQVFDTNRLFIVDYKILEGLPCKSDKFMVCAPMALFFLNGEQHLVPIAIQLKQKPAEDNPVFLPTDPLWTWMMAKMWFNNADASYHQSLTHLGFTHLLMEGVVVVTHRNISQSHPLFKLLAPHYLYLIAINTRGLELLVSEGGWVDKTMNIGIKGMFELIRRGINEWRMDQHGTLPEDLRARGMLSPKVLPGYHFRTDALPLYYAINTYVKKYVKLYYDTPEKITSDWEIQNWAGELVKPREEGGCGLLGVPGNGKIENQEQLIVILTSIIYTCSVAHAATNFPQYDEYAFPPNYPASLAGKPPTDKTPLEEKDILKALPDKPTTLDVMVVTKILSDKGTKSLGDFEVQYIFDPPARQIVKEFREELKEISRHVKEKNKTRNPPYEWLDPEVVPNSISI</sequence>
<dbReference type="PANTHER" id="PTHR11771">
    <property type="entry name" value="LIPOXYGENASE"/>
    <property type="match status" value="1"/>
</dbReference>
<dbReference type="PROSITE" id="PS51393">
    <property type="entry name" value="LIPOXYGENASE_3"/>
    <property type="match status" value="1"/>
</dbReference>
<dbReference type="InterPro" id="IPR036226">
    <property type="entry name" value="LipOase_C_sf"/>
</dbReference>
<reference evidence="8 9" key="1">
    <citation type="journal article" date="2017" name="Nat. Ecol. Evol.">
        <title>Scallop genome provides insights into evolution of bilaterian karyotype and development.</title>
        <authorList>
            <person name="Wang S."/>
            <person name="Zhang J."/>
            <person name="Jiao W."/>
            <person name="Li J."/>
            <person name="Xun X."/>
            <person name="Sun Y."/>
            <person name="Guo X."/>
            <person name="Huan P."/>
            <person name="Dong B."/>
            <person name="Zhang L."/>
            <person name="Hu X."/>
            <person name="Sun X."/>
            <person name="Wang J."/>
            <person name="Zhao C."/>
            <person name="Wang Y."/>
            <person name="Wang D."/>
            <person name="Huang X."/>
            <person name="Wang R."/>
            <person name="Lv J."/>
            <person name="Li Y."/>
            <person name="Zhang Z."/>
            <person name="Liu B."/>
            <person name="Lu W."/>
            <person name="Hui Y."/>
            <person name="Liang J."/>
            <person name="Zhou Z."/>
            <person name="Hou R."/>
            <person name="Li X."/>
            <person name="Liu Y."/>
            <person name="Li H."/>
            <person name="Ning X."/>
            <person name="Lin Y."/>
            <person name="Zhao L."/>
            <person name="Xing Q."/>
            <person name="Dou J."/>
            <person name="Li Y."/>
            <person name="Mao J."/>
            <person name="Guo H."/>
            <person name="Dou H."/>
            <person name="Li T."/>
            <person name="Mu C."/>
            <person name="Jiang W."/>
            <person name="Fu Q."/>
            <person name="Fu X."/>
            <person name="Miao Y."/>
            <person name="Liu J."/>
            <person name="Yu Q."/>
            <person name="Li R."/>
            <person name="Liao H."/>
            <person name="Li X."/>
            <person name="Kong Y."/>
            <person name="Jiang Z."/>
            <person name="Chourrout D."/>
            <person name="Li R."/>
            <person name="Bao Z."/>
        </authorList>
    </citation>
    <scope>NUCLEOTIDE SEQUENCE [LARGE SCALE GENOMIC DNA]</scope>
    <source>
        <strain evidence="8 9">PY_sf001</strain>
    </source>
</reference>
<dbReference type="InterPro" id="IPR000907">
    <property type="entry name" value="LipOase"/>
</dbReference>
<dbReference type="InterPro" id="IPR001024">
    <property type="entry name" value="PLAT/LH2_dom"/>
</dbReference>
<evidence type="ECO:0000256" key="5">
    <source>
        <dbReference type="PROSITE-ProRule" id="PRU00152"/>
    </source>
</evidence>
<keyword evidence="4" id="KW-0443">Lipid metabolism</keyword>
<dbReference type="PROSITE" id="PS50095">
    <property type="entry name" value="PLAT"/>
    <property type="match status" value="1"/>
</dbReference>
<name>A0A210Q651_MIZYE</name>
<organism evidence="8 9">
    <name type="scientific">Mizuhopecten yessoensis</name>
    <name type="common">Japanese scallop</name>
    <name type="synonym">Patinopecten yessoensis</name>
    <dbReference type="NCBI Taxonomy" id="6573"/>
    <lineage>
        <taxon>Eukaryota</taxon>
        <taxon>Metazoa</taxon>
        <taxon>Spiralia</taxon>
        <taxon>Lophotrochozoa</taxon>
        <taxon>Mollusca</taxon>
        <taxon>Bivalvia</taxon>
        <taxon>Autobranchia</taxon>
        <taxon>Pteriomorphia</taxon>
        <taxon>Pectinida</taxon>
        <taxon>Pectinoidea</taxon>
        <taxon>Pectinidae</taxon>
        <taxon>Mizuhopecten</taxon>
    </lineage>
</organism>
<comment type="caution">
    <text evidence="5">Lacks conserved residue(s) required for the propagation of feature annotation.</text>
</comment>
<feature type="domain" description="Lipoxygenase" evidence="7">
    <location>
        <begin position="124"/>
        <end position="670"/>
    </location>
</feature>
<dbReference type="PRINTS" id="PR00087">
    <property type="entry name" value="LIPOXYGENASE"/>
</dbReference>
<dbReference type="GO" id="GO:0046872">
    <property type="term" value="F:metal ion binding"/>
    <property type="evidence" value="ECO:0007669"/>
    <property type="project" value="UniProtKB-KW"/>
</dbReference>
<gene>
    <name evidence="8" type="ORF">KP79_PYT13203</name>
</gene>
<evidence type="ECO:0000259" key="6">
    <source>
        <dbReference type="PROSITE" id="PS50095"/>
    </source>
</evidence>
<dbReference type="GO" id="GO:0034440">
    <property type="term" value="P:lipid oxidation"/>
    <property type="evidence" value="ECO:0007669"/>
    <property type="project" value="InterPro"/>
</dbReference>
<evidence type="ECO:0000256" key="1">
    <source>
        <dbReference type="ARBA" id="ARBA00022723"/>
    </source>
</evidence>
<dbReference type="Gene3D" id="1.20.245.10">
    <property type="entry name" value="Lipoxygenase-1, Domain 5"/>
    <property type="match status" value="1"/>
</dbReference>
<evidence type="ECO:0000256" key="2">
    <source>
        <dbReference type="ARBA" id="ARBA00022964"/>
    </source>
</evidence>
<evidence type="ECO:0000259" key="7">
    <source>
        <dbReference type="PROSITE" id="PS51393"/>
    </source>
</evidence>
<feature type="domain" description="PLAT" evidence="6">
    <location>
        <begin position="11"/>
        <end position="129"/>
    </location>
</feature>
<evidence type="ECO:0000313" key="8">
    <source>
        <dbReference type="EMBL" id="OWF44208.1"/>
    </source>
</evidence>
<dbReference type="OrthoDB" id="407298at2759"/>
<accession>A0A210Q651</accession>
<dbReference type="Pfam" id="PF00305">
    <property type="entry name" value="Lipoxygenase"/>
    <property type="match status" value="1"/>
</dbReference>
<dbReference type="SUPFAM" id="SSF48484">
    <property type="entry name" value="Lipoxigenase"/>
    <property type="match status" value="1"/>
</dbReference>
<evidence type="ECO:0000256" key="3">
    <source>
        <dbReference type="ARBA" id="ARBA00023002"/>
    </source>
</evidence>
<dbReference type="InterPro" id="IPR036392">
    <property type="entry name" value="PLAT/LH2_dom_sf"/>
</dbReference>
<dbReference type="Gene3D" id="3.10.450.60">
    <property type="match status" value="1"/>
</dbReference>
<dbReference type="InterPro" id="IPR020834">
    <property type="entry name" value="LipOase_CS"/>
</dbReference>
<dbReference type="Proteomes" id="UP000242188">
    <property type="component" value="Unassembled WGS sequence"/>
</dbReference>
<protein>
    <submittedName>
        <fullName evidence="8">Allene oxide synthase-lipoxygenase protein</fullName>
    </submittedName>
</protein>
<keyword evidence="1" id="KW-0479">Metal-binding</keyword>
<dbReference type="Gene3D" id="2.40.180.10">
    <property type="entry name" value="Catalase core domain"/>
    <property type="match status" value="1"/>
</dbReference>
<dbReference type="SUPFAM" id="SSF49723">
    <property type="entry name" value="Lipase/lipooxygenase domain (PLAT/LH2 domain)"/>
    <property type="match status" value="1"/>
</dbReference>
<dbReference type="AlphaFoldDB" id="A0A210Q651"/>
<dbReference type="EMBL" id="NEDP02004844">
    <property type="protein sequence ID" value="OWF44208.1"/>
    <property type="molecule type" value="Genomic_DNA"/>
</dbReference>